<gene>
    <name evidence="1" type="ORF">D0962_37405</name>
</gene>
<dbReference type="AlphaFoldDB" id="A0A6M0SIC9"/>
<comment type="caution">
    <text evidence="1">The sequence shown here is derived from an EMBL/GenBank/DDBJ whole genome shotgun (WGS) entry which is preliminary data.</text>
</comment>
<dbReference type="Proteomes" id="UP000473574">
    <property type="component" value="Unassembled WGS sequence"/>
</dbReference>
<accession>A0A6M0SIC9</accession>
<evidence type="ECO:0000313" key="2">
    <source>
        <dbReference type="Proteomes" id="UP000473574"/>
    </source>
</evidence>
<name>A0A6M0SIC9_9CYAN</name>
<sequence>MRSHPRYYIRPLRQVPSSILALVAIVCGVVALSVRLTSEQQVAQVTPFLGDVIDHGTYEPDSLGDFQREFRVEIATHD</sequence>
<reference evidence="1 2" key="1">
    <citation type="journal article" date="2020" name="Microb. Ecol.">
        <title>Ecogenomics of the Marine Benthic Filamentous Cyanobacterium Adonisia.</title>
        <authorList>
            <person name="Walter J.M."/>
            <person name="Coutinho F.H."/>
            <person name="Leomil L."/>
            <person name="Hargreaves P.I."/>
            <person name="Campeao M.E."/>
            <person name="Vieira V.V."/>
            <person name="Silva B.S."/>
            <person name="Fistarol G.O."/>
            <person name="Salomon P.S."/>
            <person name="Sawabe T."/>
            <person name="Mino S."/>
            <person name="Hosokawa M."/>
            <person name="Miyashita H."/>
            <person name="Maruyama F."/>
            <person name="van Verk M.C."/>
            <person name="Dutilh B.E."/>
            <person name="Thompson C.C."/>
            <person name="Thompson F.L."/>
        </authorList>
    </citation>
    <scope>NUCLEOTIDE SEQUENCE [LARGE SCALE GENOMIC DNA]</scope>
    <source>
        <strain evidence="1 2">CCMR0082</strain>
    </source>
</reference>
<dbReference type="EMBL" id="QZCE01000003">
    <property type="protein sequence ID" value="NEZ68340.1"/>
    <property type="molecule type" value="Genomic_DNA"/>
</dbReference>
<evidence type="ECO:0000313" key="1">
    <source>
        <dbReference type="EMBL" id="NEZ68340.1"/>
    </source>
</evidence>
<organism evidence="1 2">
    <name type="scientific">Adonisia turfae CCMR0082</name>
    <dbReference type="NCBI Taxonomy" id="2304604"/>
    <lineage>
        <taxon>Bacteria</taxon>
        <taxon>Bacillati</taxon>
        <taxon>Cyanobacteriota</taxon>
        <taxon>Adonisia</taxon>
        <taxon>Adonisia turfae</taxon>
    </lineage>
</organism>
<protein>
    <submittedName>
        <fullName evidence="1">Uncharacterized protein</fullName>
    </submittedName>
</protein>
<proteinExistence type="predicted"/>
<dbReference type="RefSeq" id="WP_163671925.1">
    <property type="nucleotide sequence ID" value="NZ_QZCE01000003.1"/>
</dbReference>